<dbReference type="Proteomes" id="UP001186944">
    <property type="component" value="Unassembled WGS sequence"/>
</dbReference>
<accession>A0AA88YHV2</accession>
<comment type="caution">
    <text evidence="1">The sequence shown here is derived from an EMBL/GenBank/DDBJ whole genome shotgun (WGS) entry which is preliminary data.</text>
</comment>
<proteinExistence type="predicted"/>
<reference evidence="1" key="1">
    <citation type="submission" date="2019-08" db="EMBL/GenBank/DDBJ databases">
        <title>The improved chromosome-level genome for the pearl oyster Pinctada fucata martensii using PacBio sequencing and Hi-C.</title>
        <authorList>
            <person name="Zheng Z."/>
        </authorList>
    </citation>
    <scope>NUCLEOTIDE SEQUENCE</scope>
    <source>
        <strain evidence="1">ZZ-2019</strain>
        <tissue evidence="1">Adductor muscle</tissue>
    </source>
</reference>
<dbReference type="InterPro" id="IPR029060">
    <property type="entry name" value="PIN-like_dom_sf"/>
</dbReference>
<dbReference type="EMBL" id="VSWD01000005">
    <property type="protein sequence ID" value="KAK3101981.1"/>
    <property type="molecule type" value="Genomic_DNA"/>
</dbReference>
<evidence type="ECO:0000313" key="1">
    <source>
        <dbReference type="EMBL" id="KAK3101981.1"/>
    </source>
</evidence>
<dbReference type="AlphaFoldDB" id="A0AA88YHV2"/>
<keyword evidence="2" id="KW-1185">Reference proteome</keyword>
<dbReference type="SUPFAM" id="SSF88723">
    <property type="entry name" value="PIN domain-like"/>
    <property type="match status" value="1"/>
</dbReference>
<dbReference type="Gene3D" id="3.40.50.1010">
    <property type="entry name" value="5'-nuclease"/>
    <property type="match status" value="1"/>
</dbReference>
<dbReference type="PANTHER" id="PTHR46704:SF1">
    <property type="entry name" value="TELOMERE LENGTH REGULATION PROTEIN TEL2 HOMOLOG"/>
    <property type="match status" value="1"/>
</dbReference>
<evidence type="ECO:0008006" key="3">
    <source>
        <dbReference type="Google" id="ProtNLM"/>
    </source>
</evidence>
<protein>
    <recommendedName>
        <fullName evidence="3">Tesmin/TSO1-like CXC domain-containing protein</fullName>
    </recommendedName>
</protein>
<dbReference type="PANTHER" id="PTHR46704">
    <property type="entry name" value="CXC DOMAIN-CONTAINING PROTEIN-RELATED"/>
    <property type="match status" value="1"/>
</dbReference>
<gene>
    <name evidence="1" type="ORF">FSP39_007806</name>
</gene>
<sequence>MKTYEKHEPHCLSKYHLLPKLTWPIKSKAMEWNGFMQAFQHGKYPGQSSIMFLPMIDLNPSDPSCIYSTLKFVHSEARKWDRQPVITFDQPLYWKGLTIISTAKENADLNDIVLRLGPFHMQMSFLGCIGYIMQSSGLKEVFETVYASCSVDQMLSGKAVSRAMRAHFLLDSALTFLLFCKLHGIDPLEQLEEGEGPPSNLLEQEVLASMGKMYDKLSEKDEREGEIDLDWDLINDLQIKMNEFGKEAERKGNRTALLWLQYMKMVNILRNFIMAERTGDWNLHLSMVRSMLPFYAAAGHNMYTRSAYVYFQQMSDLADTCPDVYKAFMEGHHVIRRSDRFWAGLSTDLTIEQVLMRSIKSNGGMTRGKGMSENQRTQWLLSMPYCSVMNLAMQDLTKTRYESSEQHKESGAERIKRDFQDKCKLLGFIKVRNPFDEGTDLRNIETGVTCDRSVTVDRAEEIGNTLLGSMTGKNIATFSFKKSQRTVPMNAKCSITIDDEKVFVDPQLLFQRLLAASNRIVEDKADIFQFELASIPPSLFDQHGLMRSPQKSQLADAIWKILERSNIEDEITDPHYVVDGGSLLHRIPWQNDSTFALICSSYVDFLQRNFVPCTVVFDGYQSAHSTKDSTHIRRSKGAVGTAVHFDEKTPFRGKKEMFLNNTKNKDNFLKLLGQTLERHGIDVKYADGDADLMIVLTAKEISELKPVIVIAEDTDILVLLIHYANNTGYPIYMQSSGSNSSQKKWNVDETAKSIGEDMCRVLPVMHAITGCDTTSRPFGVGKGKAFKEFRSKPELRQLACVFLERSSKEDIVKSGEEIICQLFKGMPCEGLNFLKFRLFGKKTILGTKVLHIQSLPPTSDAASFHSMRVYHQVQTWIGNEINPCDWGWTVKGSLLLPVRNSLGPGPRELLKVVRCSCKGGCDTVRCSCRKHGLNCTQLCGDCRGHGCTNSEVPEID</sequence>
<evidence type="ECO:0000313" key="2">
    <source>
        <dbReference type="Proteomes" id="UP001186944"/>
    </source>
</evidence>
<name>A0AA88YHV2_PINIB</name>
<organism evidence="1 2">
    <name type="scientific">Pinctada imbricata</name>
    <name type="common">Atlantic pearl-oyster</name>
    <name type="synonym">Pinctada martensii</name>
    <dbReference type="NCBI Taxonomy" id="66713"/>
    <lineage>
        <taxon>Eukaryota</taxon>
        <taxon>Metazoa</taxon>
        <taxon>Spiralia</taxon>
        <taxon>Lophotrochozoa</taxon>
        <taxon>Mollusca</taxon>
        <taxon>Bivalvia</taxon>
        <taxon>Autobranchia</taxon>
        <taxon>Pteriomorphia</taxon>
        <taxon>Pterioida</taxon>
        <taxon>Pterioidea</taxon>
        <taxon>Pteriidae</taxon>
        <taxon>Pinctada</taxon>
    </lineage>
</organism>